<name>A0A0C3KB73_PISTI</name>
<dbReference type="EMBL" id="KN831961">
    <property type="protein sequence ID" value="KIO06857.1"/>
    <property type="molecule type" value="Genomic_DNA"/>
</dbReference>
<keyword evidence="1" id="KW-0812">Transmembrane</keyword>
<dbReference type="OrthoDB" id="10259742at2759"/>
<organism evidence="2 3">
    <name type="scientific">Pisolithus tinctorius Marx 270</name>
    <dbReference type="NCBI Taxonomy" id="870435"/>
    <lineage>
        <taxon>Eukaryota</taxon>
        <taxon>Fungi</taxon>
        <taxon>Dikarya</taxon>
        <taxon>Basidiomycota</taxon>
        <taxon>Agaricomycotina</taxon>
        <taxon>Agaricomycetes</taxon>
        <taxon>Agaricomycetidae</taxon>
        <taxon>Boletales</taxon>
        <taxon>Sclerodermatineae</taxon>
        <taxon>Pisolithaceae</taxon>
        <taxon>Pisolithus</taxon>
    </lineage>
</organism>
<dbReference type="HOGENOM" id="CLU_094318_0_0_1"/>
<accession>A0A0C3KB73</accession>
<evidence type="ECO:0000313" key="2">
    <source>
        <dbReference type="EMBL" id="KIO06857.1"/>
    </source>
</evidence>
<dbReference type="Proteomes" id="UP000054217">
    <property type="component" value="Unassembled WGS sequence"/>
</dbReference>
<reference evidence="3" key="2">
    <citation type="submission" date="2015-01" db="EMBL/GenBank/DDBJ databases">
        <title>Evolutionary Origins and Diversification of the Mycorrhizal Mutualists.</title>
        <authorList>
            <consortium name="DOE Joint Genome Institute"/>
            <consortium name="Mycorrhizal Genomics Consortium"/>
            <person name="Kohler A."/>
            <person name="Kuo A."/>
            <person name="Nagy L.G."/>
            <person name="Floudas D."/>
            <person name="Copeland A."/>
            <person name="Barry K.W."/>
            <person name="Cichocki N."/>
            <person name="Veneault-Fourrey C."/>
            <person name="LaButti K."/>
            <person name="Lindquist E.A."/>
            <person name="Lipzen A."/>
            <person name="Lundell T."/>
            <person name="Morin E."/>
            <person name="Murat C."/>
            <person name="Riley R."/>
            <person name="Ohm R."/>
            <person name="Sun H."/>
            <person name="Tunlid A."/>
            <person name="Henrissat B."/>
            <person name="Grigoriev I.V."/>
            <person name="Hibbett D.S."/>
            <person name="Martin F."/>
        </authorList>
    </citation>
    <scope>NUCLEOTIDE SEQUENCE [LARGE SCALE GENOMIC DNA]</scope>
    <source>
        <strain evidence="3">Marx 270</strain>
    </source>
</reference>
<gene>
    <name evidence="2" type="ORF">M404DRAFT_24028</name>
</gene>
<proteinExistence type="predicted"/>
<feature type="transmembrane region" description="Helical" evidence="1">
    <location>
        <begin position="70"/>
        <end position="88"/>
    </location>
</feature>
<evidence type="ECO:0000313" key="3">
    <source>
        <dbReference type="Proteomes" id="UP000054217"/>
    </source>
</evidence>
<dbReference type="InParanoid" id="A0A0C3KB73"/>
<feature type="transmembrane region" description="Helical" evidence="1">
    <location>
        <begin position="138"/>
        <end position="156"/>
    </location>
</feature>
<protein>
    <submittedName>
        <fullName evidence="2">Uncharacterized protein</fullName>
    </submittedName>
</protein>
<keyword evidence="3" id="KW-1185">Reference proteome</keyword>
<keyword evidence="1" id="KW-1133">Transmembrane helix</keyword>
<reference evidence="2 3" key="1">
    <citation type="submission" date="2014-04" db="EMBL/GenBank/DDBJ databases">
        <authorList>
            <consortium name="DOE Joint Genome Institute"/>
            <person name="Kuo A."/>
            <person name="Kohler A."/>
            <person name="Costa M.D."/>
            <person name="Nagy L.G."/>
            <person name="Floudas D."/>
            <person name="Copeland A."/>
            <person name="Barry K.W."/>
            <person name="Cichocki N."/>
            <person name="Veneault-Fourrey C."/>
            <person name="LaButti K."/>
            <person name="Lindquist E.A."/>
            <person name="Lipzen A."/>
            <person name="Lundell T."/>
            <person name="Morin E."/>
            <person name="Murat C."/>
            <person name="Sun H."/>
            <person name="Tunlid A."/>
            <person name="Henrissat B."/>
            <person name="Grigoriev I.V."/>
            <person name="Hibbett D.S."/>
            <person name="Martin F."/>
            <person name="Nordberg H.P."/>
            <person name="Cantor M.N."/>
            <person name="Hua S.X."/>
        </authorList>
    </citation>
    <scope>NUCLEOTIDE SEQUENCE [LARGE SCALE GENOMIC DNA]</scope>
    <source>
        <strain evidence="2 3">Marx 270</strain>
    </source>
</reference>
<dbReference type="AlphaFoldDB" id="A0A0C3KB73"/>
<evidence type="ECO:0000256" key="1">
    <source>
        <dbReference type="SAM" id="Phobius"/>
    </source>
</evidence>
<keyword evidence="1" id="KW-0472">Membrane</keyword>
<sequence>MWIGHVAPGLVAKVFAPGVPLWLLTLAGFLPDATFSILNLFGIERFQAHEETARRGGCFPYATDYPYSHSLVGIAATGVALTVAYILLSDRRVKAKEVAAVFSVTFSHFFLELPSHRPDIKLYPPEQSAHGAGLLDHAVAHFIVESAIFLWALWFYTTYAPLATKIGYKRAGQGSRLWLVVSLLLFQQAQFCFGRVPTDEVRWTHAPLHLSQILVDSLLMSRLES</sequence>